<protein>
    <submittedName>
        <fullName evidence="8">Transporter, major facilitator family</fullName>
    </submittedName>
</protein>
<keyword evidence="6 7" id="KW-0472">Membrane</keyword>
<dbReference type="Gene3D" id="1.20.1250.20">
    <property type="entry name" value="MFS general substrate transporter like domains"/>
    <property type="match status" value="1"/>
</dbReference>
<evidence type="ECO:0000256" key="7">
    <source>
        <dbReference type="SAM" id="Phobius"/>
    </source>
</evidence>
<evidence type="ECO:0000256" key="4">
    <source>
        <dbReference type="ARBA" id="ARBA00022692"/>
    </source>
</evidence>
<feature type="transmembrane region" description="Helical" evidence="7">
    <location>
        <begin position="21"/>
        <end position="46"/>
    </location>
</feature>
<evidence type="ECO:0000256" key="2">
    <source>
        <dbReference type="ARBA" id="ARBA00022448"/>
    </source>
</evidence>
<feature type="transmembrane region" description="Helical" evidence="7">
    <location>
        <begin position="303"/>
        <end position="322"/>
    </location>
</feature>
<feature type="transmembrane region" description="Helical" evidence="7">
    <location>
        <begin position="99"/>
        <end position="121"/>
    </location>
</feature>
<feature type="transmembrane region" description="Helical" evidence="7">
    <location>
        <begin position="413"/>
        <end position="430"/>
    </location>
</feature>
<feature type="transmembrane region" description="Helical" evidence="7">
    <location>
        <begin position="276"/>
        <end position="294"/>
    </location>
</feature>
<keyword evidence="3" id="KW-1003">Cell membrane</keyword>
<gene>
    <name evidence="8" type="ordered locus">BURPS1106A_2515</name>
</gene>
<evidence type="ECO:0000313" key="9">
    <source>
        <dbReference type="Proteomes" id="UP000006738"/>
    </source>
</evidence>
<dbReference type="KEGG" id="bpl:BURPS1106A_2515"/>
<dbReference type="SUPFAM" id="SSF103473">
    <property type="entry name" value="MFS general substrate transporter"/>
    <property type="match status" value="1"/>
</dbReference>
<dbReference type="AlphaFoldDB" id="A3NWQ3"/>
<proteinExistence type="predicted"/>
<dbReference type="InterPro" id="IPR011701">
    <property type="entry name" value="MFS"/>
</dbReference>
<evidence type="ECO:0000256" key="1">
    <source>
        <dbReference type="ARBA" id="ARBA00004651"/>
    </source>
</evidence>
<feature type="transmembrane region" description="Helical" evidence="7">
    <location>
        <begin position="186"/>
        <end position="205"/>
    </location>
</feature>
<evidence type="ECO:0000256" key="6">
    <source>
        <dbReference type="ARBA" id="ARBA00023136"/>
    </source>
</evidence>
<sequence length="451" mass="48566">MHGPRGRAAARNASLQMKKGFYSIMAAQFFSSLADSALLIAAIALLKDLHAPNWMIPLLKLFFVLSYVVLAAFVGAFADSRPKGHVMFITNSIKVVGCLIMLFGAHPLIAYGIVGFGAAAYSPAKYGILTELLPPERLVAANGWIEGTTVGSIILGTVLGGALISPKIASHVIAHTPPSINTPAEAAMLVIMTIYVTAALFNLRIPDTGARYPRQQHGPLKLVTDFADCFMALWRDKLGQISLAVTTLFWGAGATLQFIVLKWAEVSLGMSLSEGAILQAVVALGVAAGAMIAASRIPLRKSLTVLPVGIVMGIAVMLMAFYTRELFPAHWALHLGRLHLPVYLLVAYVFLMFVGALSGFFVVPMNALLQHRGHVLLSAGHSIAVQNFNENLSVLVMLCVYAALVWLDVPVGIVIVLFGTFVCLTMWLVMRLHVANQRRFDSVALIGESKH</sequence>
<dbReference type="EMBL" id="CP000572">
    <property type="protein sequence ID" value="ABN90397.1"/>
    <property type="molecule type" value="Genomic_DNA"/>
</dbReference>
<dbReference type="GO" id="GO:0022857">
    <property type="term" value="F:transmembrane transporter activity"/>
    <property type="evidence" value="ECO:0007669"/>
    <property type="project" value="InterPro"/>
</dbReference>
<dbReference type="Pfam" id="PF07690">
    <property type="entry name" value="MFS_1"/>
    <property type="match status" value="1"/>
</dbReference>
<organism evidence="8 9">
    <name type="scientific">Burkholderia pseudomallei (strain 1106a)</name>
    <dbReference type="NCBI Taxonomy" id="357348"/>
    <lineage>
        <taxon>Bacteria</taxon>
        <taxon>Pseudomonadati</taxon>
        <taxon>Pseudomonadota</taxon>
        <taxon>Betaproteobacteria</taxon>
        <taxon>Burkholderiales</taxon>
        <taxon>Burkholderiaceae</taxon>
        <taxon>Burkholderia</taxon>
        <taxon>pseudomallei group</taxon>
    </lineage>
</organism>
<feature type="transmembrane region" description="Helical" evidence="7">
    <location>
        <begin position="241"/>
        <end position="264"/>
    </location>
</feature>
<name>A3NWQ3_BURP0</name>
<feature type="transmembrane region" description="Helical" evidence="7">
    <location>
        <begin position="58"/>
        <end position="78"/>
    </location>
</feature>
<evidence type="ECO:0000256" key="3">
    <source>
        <dbReference type="ARBA" id="ARBA00022475"/>
    </source>
</evidence>
<dbReference type="CDD" id="cd06173">
    <property type="entry name" value="MFS_MefA_like"/>
    <property type="match status" value="1"/>
</dbReference>
<dbReference type="PANTHER" id="PTHR43266">
    <property type="entry name" value="MACROLIDE-EFFLUX PROTEIN"/>
    <property type="match status" value="1"/>
</dbReference>
<keyword evidence="5 7" id="KW-1133">Transmembrane helix</keyword>
<comment type="subcellular location">
    <subcellularLocation>
        <location evidence="1">Cell membrane</location>
        <topology evidence="1">Multi-pass membrane protein</topology>
    </subcellularLocation>
</comment>
<dbReference type="NCBIfam" id="NF008397">
    <property type="entry name" value="PRK11195.1"/>
    <property type="match status" value="1"/>
</dbReference>
<evidence type="ECO:0000313" key="8">
    <source>
        <dbReference type="EMBL" id="ABN90397.1"/>
    </source>
</evidence>
<dbReference type="Proteomes" id="UP000006738">
    <property type="component" value="Chromosome I"/>
</dbReference>
<dbReference type="HOGENOM" id="CLU_047399_0_0_4"/>
<dbReference type="PANTHER" id="PTHR43266:SF2">
    <property type="entry name" value="MAJOR FACILITATOR SUPERFAMILY (MFS) PROFILE DOMAIN-CONTAINING PROTEIN"/>
    <property type="match status" value="1"/>
</dbReference>
<evidence type="ECO:0000256" key="5">
    <source>
        <dbReference type="ARBA" id="ARBA00022989"/>
    </source>
</evidence>
<keyword evidence="4 7" id="KW-0812">Transmembrane</keyword>
<accession>A3NWQ3</accession>
<dbReference type="InterPro" id="IPR036259">
    <property type="entry name" value="MFS_trans_sf"/>
</dbReference>
<reference evidence="8 9" key="1">
    <citation type="submission" date="2007-02" db="EMBL/GenBank/DDBJ databases">
        <authorList>
            <person name="DeShazer D."/>
            <person name="Woods D.E."/>
            <person name="Nierman W.C."/>
        </authorList>
    </citation>
    <scope>NUCLEOTIDE SEQUENCE [LARGE SCALE GENOMIC DNA]</scope>
    <source>
        <strain evidence="8 9">1106a</strain>
    </source>
</reference>
<keyword evidence="2" id="KW-0813">Transport</keyword>
<feature type="transmembrane region" description="Helical" evidence="7">
    <location>
        <begin position="342"/>
        <end position="369"/>
    </location>
</feature>
<feature type="transmembrane region" description="Helical" evidence="7">
    <location>
        <begin position="390"/>
        <end position="407"/>
    </location>
</feature>
<dbReference type="GO" id="GO:0005886">
    <property type="term" value="C:plasma membrane"/>
    <property type="evidence" value="ECO:0007669"/>
    <property type="project" value="UniProtKB-SubCell"/>
</dbReference>